<dbReference type="RefSeq" id="WP_261513962.1">
    <property type="nucleotide sequence ID" value="NZ_JAODNV010000004.1"/>
</dbReference>
<proteinExistence type="predicted"/>
<dbReference type="EMBL" id="JAODNV010000004">
    <property type="protein sequence ID" value="MCT8989260.1"/>
    <property type="molecule type" value="Genomic_DNA"/>
</dbReference>
<dbReference type="NCBIfam" id="NF009434">
    <property type="entry name" value="PRK12793.1"/>
    <property type="match status" value="1"/>
</dbReference>
<protein>
    <submittedName>
        <fullName evidence="1">Flagellar biosynthesis regulator FlaF</fullName>
    </submittedName>
</protein>
<dbReference type="InterPro" id="IPR010845">
    <property type="entry name" value="FlaF"/>
</dbReference>
<reference evidence="1" key="1">
    <citation type="submission" date="2022-08" db="EMBL/GenBank/DDBJ databases">
        <title>Chelativorans sichuanense sp. nov., a paraffin oil-degrading bacterium isolated from a mixture of oil-based drill cuttings and paddy soil.</title>
        <authorList>
            <person name="Yu J."/>
            <person name="Liu H."/>
            <person name="Chen Q."/>
        </authorList>
    </citation>
    <scope>NUCLEOTIDE SEQUENCE</scope>
    <source>
        <strain evidence="1">SCAU 2101</strain>
    </source>
</reference>
<gene>
    <name evidence="1" type="primary">flaF</name>
    <name evidence="1" type="ORF">NYR54_02950</name>
</gene>
<dbReference type="GO" id="GO:0044781">
    <property type="term" value="P:bacterial-type flagellum organization"/>
    <property type="evidence" value="ECO:0007669"/>
    <property type="project" value="InterPro"/>
</dbReference>
<dbReference type="Pfam" id="PF07309">
    <property type="entry name" value="FlaF"/>
    <property type="match status" value="1"/>
</dbReference>
<dbReference type="AlphaFoldDB" id="A0A9X2X5M9"/>
<organism evidence="1 2">
    <name type="scientific">Chelativorans petroleitrophicus</name>
    <dbReference type="NCBI Taxonomy" id="2975484"/>
    <lineage>
        <taxon>Bacteria</taxon>
        <taxon>Pseudomonadati</taxon>
        <taxon>Pseudomonadota</taxon>
        <taxon>Alphaproteobacteria</taxon>
        <taxon>Hyphomicrobiales</taxon>
        <taxon>Phyllobacteriaceae</taxon>
        <taxon>Chelativorans</taxon>
    </lineage>
</organism>
<sequence>MYQFSYEEIQADSIADAKDRERQVLSRSIELLRAAREAGPNSHEAIEAILFMNRLWTSFLEDLASSDNELPAELRANLISIGIWLLREGEAIRQGRSQNFDGLIEVSEIIRDGLK</sequence>
<keyword evidence="1" id="KW-0969">Cilium</keyword>
<evidence type="ECO:0000313" key="1">
    <source>
        <dbReference type="EMBL" id="MCT8989260.1"/>
    </source>
</evidence>
<keyword evidence="2" id="KW-1185">Reference proteome</keyword>
<keyword evidence="1" id="KW-0966">Cell projection</keyword>
<evidence type="ECO:0000313" key="2">
    <source>
        <dbReference type="Proteomes" id="UP001149009"/>
    </source>
</evidence>
<keyword evidence="1" id="KW-0282">Flagellum</keyword>
<comment type="caution">
    <text evidence="1">The sequence shown here is derived from an EMBL/GenBank/DDBJ whole genome shotgun (WGS) entry which is preliminary data.</text>
</comment>
<name>A0A9X2X5M9_9HYPH</name>
<dbReference type="Proteomes" id="UP001149009">
    <property type="component" value="Unassembled WGS sequence"/>
</dbReference>
<accession>A0A9X2X5M9</accession>